<dbReference type="EMBL" id="WUEP01000006">
    <property type="protein sequence ID" value="NEH91393.1"/>
    <property type="molecule type" value="Genomic_DNA"/>
</dbReference>
<evidence type="ECO:0000313" key="1">
    <source>
        <dbReference type="EMBL" id="NEH91393.1"/>
    </source>
</evidence>
<organism evidence="1 2">
    <name type="scientific">Rhizobium laguerreae</name>
    <dbReference type="NCBI Taxonomy" id="1076926"/>
    <lineage>
        <taxon>Bacteria</taxon>
        <taxon>Pseudomonadati</taxon>
        <taxon>Pseudomonadota</taxon>
        <taxon>Alphaproteobacteria</taxon>
        <taxon>Hyphomicrobiales</taxon>
        <taxon>Rhizobiaceae</taxon>
        <taxon>Rhizobium/Agrobacterium group</taxon>
        <taxon>Rhizobium</taxon>
    </lineage>
</organism>
<dbReference type="Proteomes" id="UP000468864">
    <property type="component" value="Unassembled WGS sequence"/>
</dbReference>
<name>A0A6N9ZD75_9HYPH</name>
<accession>A0A6N9ZD75</accession>
<dbReference type="Pfam" id="PF13671">
    <property type="entry name" value="AAA_33"/>
    <property type="match status" value="1"/>
</dbReference>
<dbReference type="RefSeq" id="WP_163876944.1">
    <property type="nucleotide sequence ID" value="NZ_WUEP01000006.1"/>
</dbReference>
<reference evidence="1 2" key="1">
    <citation type="submission" date="2019-12" db="EMBL/GenBank/DDBJ databases">
        <title>Rhizobium genotypes associated with high levels of biological nitrogen fixation by grain legumes in a temperate-maritime cropping system.</title>
        <authorList>
            <person name="Maluk M."/>
            <person name="Francesc Ferrando Molina F."/>
            <person name="Lopez Del Egido L."/>
            <person name="Lafos M."/>
            <person name="Langarica-Fuentes A."/>
            <person name="Gebre Yohannes G."/>
            <person name="Young M.W."/>
            <person name="Martin P."/>
            <person name="Gantlett R."/>
            <person name="Kenicer G."/>
            <person name="Hawes C."/>
            <person name="Begg G.S."/>
            <person name="Quilliam R.S."/>
            <person name="Squire G.R."/>
            <person name="Poole P.S."/>
            <person name="Young P.W."/>
            <person name="Iannetta P.M."/>
            <person name="James E.K."/>
        </authorList>
    </citation>
    <scope>NUCLEOTIDE SEQUENCE [LARGE SCALE GENOMIC DNA]</scope>
    <source>
        <strain evidence="1 2">JHI2449</strain>
    </source>
</reference>
<dbReference type="AlphaFoldDB" id="A0A6N9ZD75"/>
<proteinExistence type="predicted"/>
<sequence>MQIVLVTGPAGVGKSTLCWEMSAQLAAEGVAHAVIETDELDRVFPRPSPEDLERHRPGTVDVSSINLAAIWSTYRALGHSRLIMSGVMMHLAFDRRWIMAAIPDAEITVVRLAATEPTILARLAQREVGSGAEEQAERSLRQARRMASEDATGMIVVHTDGKTPETLSKAVLREVGWLGNGWGPDAVGHTIA</sequence>
<protein>
    <submittedName>
        <fullName evidence="1">AAA family ATPase</fullName>
    </submittedName>
</protein>
<gene>
    <name evidence="1" type="ORF">GR206_10115</name>
</gene>
<dbReference type="SUPFAM" id="SSF52540">
    <property type="entry name" value="P-loop containing nucleoside triphosphate hydrolases"/>
    <property type="match status" value="1"/>
</dbReference>
<evidence type="ECO:0000313" key="2">
    <source>
        <dbReference type="Proteomes" id="UP000468864"/>
    </source>
</evidence>
<comment type="caution">
    <text evidence="1">The sequence shown here is derived from an EMBL/GenBank/DDBJ whole genome shotgun (WGS) entry which is preliminary data.</text>
</comment>
<dbReference type="Gene3D" id="3.40.50.300">
    <property type="entry name" value="P-loop containing nucleotide triphosphate hydrolases"/>
    <property type="match status" value="1"/>
</dbReference>
<dbReference type="InterPro" id="IPR027417">
    <property type="entry name" value="P-loop_NTPase"/>
</dbReference>